<dbReference type="FunFam" id="3.30.200.20:FF:000201">
    <property type="entry name" value="TP53-regulating kinase isoform X1"/>
    <property type="match status" value="1"/>
</dbReference>
<dbReference type="GO" id="GO:0005829">
    <property type="term" value="C:cytosol"/>
    <property type="evidence" value="ECO:0007669"/>
    <property type="project" value="TreeGrafter"/>
</dbReference>
<evidence type="ECO:0000256" key="3">
    <source>
        <dbReference type="ARBA" id="ARBA00022527"/>
    </source>
</evidence>
<dbReference type="OrthoDB" id="31344at2157"/>
<evidence type="ECO:0000256" key="10">
    <source>
        <dbReference type="ARBA" id="ARBA00048679"/>
    </source>
</evidence>
<keyword evidence="4" id="KW-0808">Transferase</keyword>
<dbReference type="AlphaFoldDB" id="A8MCN5"/>
<dbReference type="GO" id="GO:0000408">
    <property type="term" value="C:EKC/KEOPS complex"/>
    <property type="evidence" value="ECO:0007669"/>
    <property type="project" value="UniProtKB-ARBA"/>
</dbReference>
<comment type="subunit">
    <text evidence="11">Component of the KEOPS complex that consists of Kae1, Bud32, Cgi121 and Pcc1; the whole complex dimerizes.</text>
</comment>
<sequence length="219" mass="24686">MKVIAKGAEALLYLEDWLGLIVLVKERVPKGYRDPVFDKVIRVKRTINEARLMMDAADLGVKTPVVYDVDVVRTKIRMQYLNSPTLNTIIKSNGYSKLVKELMSRMGALVGVLHNGGILHGDPTPANVIVNDSDEYLIDFGLGEKLKPTWDSKYLRKTAVDLNVLLRSLESNYGEYSEQLFNDFINGYSSVIGGDKAASVVKWVRRIRSLARYYTGRLL</sequence>
<dbReference type="Pfam" id="PF03109">
    <property type="entry name" value="ABC1"/>
    <property type="match status" value="1"/>
</dbReference>
<evidence type="ECO:0000256" key="5">
    <source>
        <dbReference type="ARBA" id="ARBA00022694"/>
    </source>
</evidence>
<dbReference type="GO" id="GO:0008033">
    <property type="term" value="P:tRNA processing"/>
    <property type="evidence" value="ECO:0007669"/>
    <property type="project" value="UniProtKB-KW"/>
</dbReference>
<dbReference type="GO" id="GO:0004674">
    <property type="term" value="F:protein serine/threonine kinase activity"/>
    <property type="evidence" value="ECO:0007669"/>
    <property type="project" value="UniProtKB-KW"/>
</dbReference>
<keyword evidence="5" id="KW-0819">tRNA processing</keyword>
<dbReference type="GO" id="GO:0005524">
    <property type="term" value="F:ATP binding"/>
    <property type="evidence" value="ECO:0007669"/>
    <property type="project" value="UniProtKB-KW"/>
</dbReference>
<dbReference type="InterPro" id="IPR000719">
    <property type="entry name" value="Prot_kinase_dom"/>
</dbReference>
<dbReference type="Gene3D" id="3.30.200.20">
    <property type="entry name" value="Phosphorylase Kinase, domain 1"/>
    <property type="match status" value="1"/>
</dbReference>
<dbReference type="NCBIfam" id="TIGR03724">
    <property type="entry name" value="arch_bud32"/>
    <property type="match status" value="1"/>
</dbReference>
<dbReference type="HOGENOM" id="CLU_063953_2_0_2"/>
<comment type="catalytic activity">
    <reaction evidence="9">
        <text>L-threonyl-[protein] + ATP = O-phospho-L-threonyl-[protein] + ADP + H(+)</text>
        <dbReference type="Rhea" id="RHEA:46608"/>
        <dbReference type="Rhea" id="RHEA-COMP:11060"/>
        <dbReference type="Rhea" id="RHEA-COMP:11605"/>
        <dbReference type="ChEBI" id="CHEBI:15378"/>
        <dbReference type="ChEBI" id="CHEBI:30013"/>
        <dbReference type="ChEBI" id="CHEBI:30616"/>
        <dbReference type="ChEBI" id="CHEBI:61977"/>
        <dbReference type="ChEBI" id="CHEBI:456216"/>
        <dbReference type="EC" id="2.7.11.1"/>
    </reaction>
</comment>
<evidence type="ECO:0000256" key="7">
    <source>
        <dbReference type="ARBA" id="ARBA00022777"/>
    </source>
</evidence>
<dbReference type="Proteomes" id="UP000001137">
    <property type="component" value="Chromosome"/>
</dbReference>
<keyword evidence="8" id="KW-0067">ATP-binding</keyword>
<keyword evidence="6" id="KW-0547">Nucleotide-binding</keyword>
<accession>A8MCN5</accession>
<evidence type="ECO:0000256" key="1">
    <source>
        <dbReference type="ARBA" id="ARBA00010630"/>
    </source>
</evidence>
<dbReference type="STRING" id="397948.Cmaq_0705"/>
<evidence type="ECO:0000256" key="11">
    <source>
        <dbReference type="ARBA" id="ARBA00065170"/>
    </source>
</evidence>
<name>A8MCN5_CALMQ</name>
<dbReference type="EMBL" id="CP000852">
    <property type="protein sequence ID" value="ABW01541.1"/>
    <property type="molecule type" value="Genomic_DNA"/>
</dbReference>
<protein>
    <recommendedName>
        <fullName evidence="2">non-specific serine/threonine protein kinase</fullName>
        <ecNumber evidence="2">2.7.11.1</ecNumber>
    </recommendedName>
</protein>
<dbReference type="KEGG" id="cma:Cmaq_0705"/>
<dbReference type="Gene3D" id="1.10.510.10">
    <property type="entry name" value="Transferase(Phosphotransferase) domain 1"/>
    <property type="match status" value="1"/>
</dbReference>
<comment type="similarity">
    <text evidence="1">Belongs to the protein kinase superfamily. BUD32 family.</text>
</comment>
<evidence type="ECO:0000256" key="2">
    <source>
        <dbReference type="ARBA" id="ARBA00012513"/>
    </source>
</evidence>
<dbReference type="eggNOG" id="arCOG01185">
    <property type="taxonomic scope" value="Archaea"/>
</dbReference>
<dbReference type="InterPro" id="IPR011009">
    <property type="entry name" value="Kinase-like_dom_sf"/>
</dbReference>
<evidence type="ECO:0000313" key="13">
    <source>
        <dbReference type="EMBL" id="ABW01541.1"/>
    </source>
</evidence>
<dbReference type="EC" id="2.7.11.1" evidence="2"/>
<dbReference type="PANTHER" id="PTHR12209:SF0">
    <property type="entry name" value="EKC_KEOPS COMPLEX SUBUNIT TP53RK"/>
    <property type="match status" value="1"/>
</dbReference>
<gene>
    <name evidence="13" type="ordered locus">Cmaq_0705</name>
</gene>
<evidence type="ECO:0000256" key="6">
    <source>
        <dbReference type="ARBA" id="ARBA00022741"/>
    </source>
</evidence>
<keyword evidence="3 13" id="KW-0723">Serine/threonine-protein kinase</keyword>
<dbReference type="PROSITE" id="PS50011">
    <property type="entry name" value="PROTEIN_KINASE_DOM"/>
    <property type="match status" value="1"/>
</dbReference>
<organism evidence="13 14">
    <name type="scientific">Caldivirga maquilingensis (strain ATCC 700844 / DSM 13496 / JCM 10307 / IC-167)</name>
    <dbReference type="NCBI Taxonomy" id="397948"/>
    <lineage>
        <taxon>Archaea</taxon>
        <taxon>Thermoproteota</taxon>
        <taxon>Thermoprotei</taxon>
        <taxon>Thermoproteales</taxon>
        <taxon>Thermoproteaceae</taxon>
        <taxon>Caldivirga</taxon>
    </lineage>
</organism>
<keyword evidence="7 13" id="KW-0418">Kinase</keyword>
<dbReference type="InterPro" id="IPR022495">
    <property type="entry name" value="Bud32"/>
</dbReference>
<comment type="catalytic activity">
    <reaction evidence="10">
        <text>L-seryl-[protein] + ATP = O-phospho-L-seryl-[protein] + ADP + H(+)</text>
        <dbReference type="Rhea" id="RHEA:17989"/>
        <dbReference type="Rhea" id="RHEA-COMP:9863"/>
        <dbReference type="Rhea" id="RHEA-COMP:11604"/>
        <dbReference type="ChEBI" id="CHEBI:15378"/>
        <dbReference type="ChEBI" id="CHEBI:29999"/>
        <dbReference type="ChEBI" id="CHEBI:30616"/>
        <dbReference type="ChEBI" id="CHEBI:83421"/>
        <dbReference type="ChEBI" id="CHEBI:456216"/>
        <dbReference type="EC" id="2.7.11.1"/>
    </reaction>
</comment>
<evidence type="ECO:0000256" key="4">
    <source>
        <dbReference type="ARBA" id="ARBA00022679"/>
    </source>
</evidence>
<feature type="domain" description="Protein kinase" evidence="12">
    <location>
        <begin position="1"/>
        <end position="219"/>
    </location>
</feature>
<keyword evidence="14" id="KW-1185">Reference proteome</keyword>
<dbReference type="GeneID" id="5709591"/>
<reference evidence="13 14" key="1">
    <citation type="submission" date="2007-10" db="EMBL/GenBank/DDBJ databases">
        <title>Complete sequence of Caldivirga maquilingensis IC-167.</title>
        <authorList>
            <consortium name="US DOE Joint Genome Institute"/>
            <person name="Copeland A."/>
            <person name="Lucas S."/>
            <person name="Lapidus A."/>
            <person name="Barry K."/>
            <person name="Glavina del Rio T."/>
            <person name="Dalin E."/>
            <person name="Tice H."/>
            <person name="Pitluck S."/>
            <person name="Saunders E."/>
            <person name="Brettin T."/>
            <person name="Bruce D."/>
            <person name="Detter J.C."/>
            <person name="Han C."/>
            <person name="Schmutz J."/>
            <person name="Larimer F."/>
            <person name="Land M."/>
            <person name="Hauser L."/>
            <person name="Kyrpides N."/>
            <person name="Ivanova N."/>
            <person name="Biddle J.F."/>
            <person name="Zhang Z."/>
            <person name="Fitz-Gibbon S.T."/>
            <person name="Lowe T.M."/>
            <person name="Saltikov C."/>
            <person name="House C.H."/>
            <person name="Richardson P."/>
        </authorList>
    </citation>
    <scope>NUCLEOTIDE SEQUENCE [LARGE SCALE GENOMIC DNA]</scope>
    <source>
        <strain evidence="14">ATCC 700844 / DSM 13496 / JCM 10307 / IC-167</strain>
    </source>
</reference>
<dbReference type="SUPFAM" id="SSF56112">
    <property type="entry name" value="Protein kinase-like (PK-like)"/>
    <property type="match status" value="1"/>
</dbReference>
<evidence type="ECO:0000259" key="12">
    <source>
        <dbReference type="PROSITE" id="PS50011"/>
    </source>
</evidence>
<dbReference type="InterPro" id="IPR004147">
    <property type="entry name" value="ABC1_dom"/>
</dbReference>
<dbReference type="RefSeq" id="WP_012185761.1">
    <property type="nucleotide sequence ID" value="NC_009954.1"/>
</dbReference>
<evidence type="ECO:0000256" key="9">
    <source>
        <dbReference type="ARBA" id="ARBA00047899"/>
    </source>
</evidence>
<evidence type="ECO:0000256" key="8">
    <source>
        <dbReference type="ARBA" id="ARBA00022840"/>
    </source>
</evidence>
<proteinExistence type="inferred from homology"/>
<dbReference type="PANTHER" id="PTHR12209">
    <property type="entry name" value="NON-SPECIFIC SERINE/THREONINE PROTEIN KINASE"/>
    <property type="match status" value="1"/>
</dbReference>
<evidence type="ECO:0000313" key="14">
    <source>
        <dbReference type="Proteomes" id="UP000001137"/>
    </source>
</evidence>